<dbReference type="RefSeq" id="WP_216960426.1">
    <property type="nucleotide sequence ID" value="NZ_JAHOPB010000001.1"/>
</dbReference>
<organism evidence="2 3">
    <name type="scientific">Reyranella humidisoli</name>
    <dbReference type="NCBI Taxonomy" id="2849149"/>
    <lineage>
        <taxon>Bacteria</taxon>
        <taxon>Pseudomonadati</taxon>
        <taxon>Pseudomonadota</taxon>
        <taxon>Alphaproteobacteria</taxon>
        <taxon>Hyphomicrobiales</taxon>
        <taxon>Reyranellaceae</taxon>
        <taxon>Reyranella</taxon>
    </lineage>
</organism>
<dbReference type="Proteomes" id="UP000727907">
    <property type="component" value="Unassembled WGS sequence"/>
</dbReference>
<evidence type="ECO:0000313" key="2">
    <source>
        <dbReference type="EMBL" id="MBU8874601.1"/>
    </source>
</evidence>
<keyword evidence="3" id="KW-1185">Reference proteome</keyword>
<reference evidence="2 3" key="1">
    <citation type="submission" date="2021-06" db="EMBL/GenBank/DDBJ databases">
        <authorList>
            <person name="Lee D.H."/>
        </authorList>
    </citation>
    <scope>NUCLEOTIDE SEQUENCE [LARGE SCALE GENOMIC DNA]</scope>
    <source>
        <strain evidence="2 3">MMS21-HV4-11</strain>
    </source>
</reference>
<dbReference type="CDD" id="cd00093">
    <property type="entry name" value="HTH_XRE"/>
    <property type="match status" value="1"/>
</dbReference>
<protein>
    <submittedName>
        <fullName evidence="2">Helix-turn-helix domain-containing protein</fullName>
    </submittedName>
</protein>
<proteinExistence type="predicted"/>
<feature type="domain" description="HTH cro/C1-type" evidence="1">
    <location>
        <begin position="24"/>
        <end position="81"/>
    </location>
</feature>
<sequence>MSKPSDRPYSRYSRDALTLLGQLIRRARIDRKLTAGELATRAGVSRGLIQRIERGDPGCTIGAVFEIAAILGVRLFDADASTIRKAIGTNDTVLGLLPKSVRPSRKEEEDDF</sequence>
<accession>A0ABS6IJ33</accession>
<dbReference type="SMART" id="SM00530">
    <property type="entry name" value="HTH_XRE"/>
    <property type="match status" value="1"/>
</dbReference>
<dbReference type="InterPro" id="IPR001387">
    <property type="entry name" value="Cro/C1-type_HTH"/>
</dbReference>
<dbReference type="Pfam" id="PF13560">
    <property type="entry name" value="HTH_31"/>
    <property type="match status" value="1"/>
</dbReference>
<evidence type="ECO:0000313" key="3">
    <source>
        <dbReference type="Proteomes" id="UP000727907"/>
    </source>
</evidence>
<comment type="caution">
    <text evidence="2">The sequence shown here is derived from an EMBL/GenBank/DDBJ whole genome shotgun (WGS) entry which is preliminary data.</text>
</comment>
<name>A0ABS6IJ33_9HYPH</name>
<gene>
    <name evidence="2" type="ORF">KQ910_12575</name>
</gene>
<dbReference type="EMBL" id="JAHOPB010000001">
    <property type="protein sequence ID" value="MBU8874601.1"/>
    <property type="molecule type" value="Genomic_DNA"/>
</dbReference>
<evidence type="ECO:0000259" key="1">
    <source>
        <dbReference type="PROSITE" id="PS50943"/>
    </source>
</evidence>
<dbReference type="PROSITE" id="PS50943">
    <property type="entry name" value="HTH_CROC1"/>
    <property type="match status" value="1"/>
</dbReference>